<evidence type="ECO:0000313" key="6">
    <source>
        <dbReference type="Proteomes" id="UP000253551"/>
    </source>
</evidence>
<dbReference type="Pfam" id="PF15613">
    <property type="entry name" value="WSD"/>
    <property type="match status" value="1"/>
</dbReference>
<feature type="region of interest" description="Disordered" evidence="3">
    <location>
        <begin position="153"/>
        <end position="264"/>
    </location>
</feature>
<evidence type="ECO:0000313" key="5">
    <source>
        <dbReference type="EMBL" id="RCH94356.1"/>
    </source>
</evidence>
<feature type="compositionally biased region" description="Acidic residues" evidence="3">
    <location>
        <begin position="237"/>
        <end position="264"/>
    </location>
</feature>
<evidence type="ECO:0000256" key="3">
    <source>
        <dbReference type="SAM" id="MobiDB-lite"/>
    </source>
</evidence>
<name>A0A367JWP4_RHIST</name>
<proteinExistence type="predicted"/>
<dbReference type="GO" id="GO:0005634">
    <property type="term" value="C:nucleus"/>
    <property type="evidence" value="ECO:0007669"/>
    <property type="project" value="UniProtKB-SubCell"/>
</dbReference>
<feature type="domain" description="WHIM2" evidence="4">
    <location>
        <begin position="36"/>
        <end position="97"/>
    </location>
</feature>
<evidence type="ECO:0000256" key="1">
    <source>
        <dbReference type="ARBA" id="ARBA00004123"/>
    </source>
</evidence>
<dbReference type="OrthoDB" id="349045at2759"/>
<evidence type="ECO:0000256" key="2">
    <source>
        <dbReference type="ARBA" id="ARBA00023242"/>
    </source>
</evidence>
<feature type="compositionally biased region" description="Basic and acidic residues" evidence="3">
    <location>
        <begin position="199"/>
        <end position="214"/>
    </location>
</feature>
<protein>
    <recommendedName>
        <fullName evidence="4">WHIM2 domain-containing protein</fullName>
    </recommendedName>
</protein>
<dbReference type="InterPro" id="IPR028941">
    <property type="entry name" value="WHIM2_dom"/>
</dbReference>
<keyword evidence="2" id="KW-0539">Nucleus</keyword>
<dbReference type="EMBL" id="PJQM01002567">
    <property type="protein sequence ID" value="RCH94356.1"/>
    <property type="molecule type" value="Genomic_DNA"/>
</dbReference>
<sequence length="264" mass="30963">LQLLYSMIEWQLQDSQAVRSIIDYHKSKGNNPSILSPVGKDKSKNTYWQFGKSAYLWKESANKKAWERVCKDKDELKEFAETLSKNNSSERELSKYIIKTICPIADRERRKLERLAYIECQATVAADIIAEPVQTRSQKRPREKVNYNYDDFLADTSSDSESEDSQNFSTPPPATKRTRFSNRLNSEMDQEEGGDEEIEKTKKNEEENKEDIQNKHKKKIEVQVQIEDEEGSVKSEEDYEEREYEDSEEEEEVDDDEEIEEDET</sequence>
<dbReference type="STRING" id="4846.A0A367JWP4"/>
<organism evidence="5 6">
    <name type="scientific">Rhizopus stolonifer</name>
    <name type="common">Rhizopus nigricans</name>
    <dbReference type="NCBI Taxonomy" id="4846"/>
    <lineage>
        <taxon>Eukaryota</taxon>
        <taxon>Fungi</taxon>
        <taxon>Fungi incertae sedis</taxon>
        <taxon>Mucoromycota</taxon>
        <taxon>Mucoromycotina</taxon>
        <taxon>Mucoromycetes</taxon>
        <taxon>Mucorales</taxon>
        <taxon>Mucorineae</taxon>
        <taxon>Rhizopodaceae</taxon>
        <taxon>Rhizopus</taxon>
    </lineage>
</organism>
<dbReference type="PANTHER" id="PTHR42107:SF1">
    <property type="entry name" value="WHIM1 DOMAIN-CONTAINING PROTEIN"/>
    <property type="match status" value="1"/>
</dbReference>
<feature type="compositionally biased region" description="Acidic residues" evidence="3">
    <location>
        <begin position="188"/>
        <end position="198"/>
    </location>
</feature>
<accession>A0A367JWP4</accession>
<comment type="caution">
    <text evidence="5">The sequence shown here is derived from an EMBL/GenBank/DDBJ whole genome shotgun (WGS) entry which is preliminary data.</text>
</comment>
<evidence type="ECO:0000259" key="4">
    <source>
        <dbReference type="Pfam" id="PF15613"/>
    </source>
</evidence>
<dbReference type="PANTHER" id="PTHR42107">
    <property type="entry name" value="YALI0D24453P"/>
    <property type="match status" value="1"/>
</dbReference>
<dbReference type="AlphaFoldDB" id="A0A367JWP4"/>
<gene>
    <name evidence="5" type="ORF">CU098_001999</name>
</gene>
<dbReference type="Proteomes" id="UP000253551">
    <property type="component" value="Unassembled WGS sequence"/>
</dbReference>
<reference evidence="5 6" key="1">
    <citation type="journal article" date="2018" name="G3 (Bethesda)">
        <title>Phylogenetic and Phylogenomic Definition of Rhizopus Species.</title>
        <authorList>
            <person name="Gryganskyi A.P."/>
            <person name="Golan J."/>
            <person name="Dolatabadi S."/>
            <person name="Mondo S."/>
            <person name="Robb S."/>
            <person name="Idnurm A."/>
            <person name="Muszewska A."/>
            <person name="Steczkiewicz K."/>
            <person name="Masonjones S."/>
            <person name="Liao H.L."/>
            <person name="Gajdeczka M.T."/>
            <person name="Anike F."/>
            <person name="Vuek A."/>
            <person name="Anishchenko I.M."/>
            <person name="Voigt K."/>
            <person name="de Hoog G.S."/>
            <person name="Smith M.E."/>
            <person name="Heitman J."/>
            <person name="Vilgalys R."/>
            <person name="Stajich J.E."/>
        </authorList>
    </citation>
    <scope>NUCLEOTIDE SEQUENCE [LARGE SCALE GENOMIC DNA]</scope>
    <source>
        <strain evidence="5 6">LSU 92-RS-03</strain>
    </source>
</reference>
<keyword evidence="6" id="KW-1185">Reference proteome</keyword>
<comment type="subcellular location">
    <subcellularLocation>
        <location evidence="1">Nucleus</location>
    </subcellularLocation>
</comment>
<feature type="non-terminal residue" evidence="5">
    <location>
        <position position="1"/>
    </location>
</feature>